<gene>
    <name evidence="1" type="ORF">HF568_00870</name>
</gene>
<dbReference type="Proteomes" id="UP000887300">
    <property type="component" value="Unassembled WGS sequence"/>
</dbReference>
<proteinExistence type="predicted"/>
<evidence type="ECO:0000313" key="1">
    <source>
        <dbReference type="EMBL" id="MBU2721808.1"/>
    </source>
</evidence>
<dbReference type="EMBL" id="JABBHS010000027">
    <property type="protein sequence ID" value="MBU2721808.1"/>
    <property type="molecule type" value="Genomic_DNA"/>
</dbReference>
<comment type="caution">
    <text evidence="1">The sequence shown here is derived from an EMBL/GenBank/DDBJ whole genome shotgun (WGS) entry which is preliminary data.</text>
</comment>
<accession>A0A8X8K9P3</accession>
<dbReference type="AlphaFoldDB" id="A0A8X8K9P3"/>
<protein>
    <submittedName>
        <fullName evidence="1">Uncharacterized protein</fullName>
    </submittedName>
</protein>
<name>A0A8X8K9P3_ACIFI</name>
<organism evidence="1 2">
    <name type="scientific">Acidithiobacillus ferridurans</name>
    <dbReference type="NCBI Taxonomy" id="1232575"/>
    <lineage>
        <taxon>Bacteria</taxon>
        <taxon>Pseudomonadati</taxon>
        <taxon>Pseudomonadota</taxon>
        <taxon>Acidithiobacillia</taxon>
        <taxon>Acidithiobacillales</taxon>
        <taxon>Acidithiobacillaceae</taxon>
        <taxon>Acidithiobacillus</taxon>
    </lineage>
</organism>
<evidence type="ECO:0000313" key="2">
    <source>
        <dbReference type="Proteomes" id="UP000887300"/>
    </source>
</evidence>
<sequence length="134" mass="14945">MEYFYRGEEEFAVAGFRALFDAVEPGDTLLGYLTCTSSYKSCVVKKKTKTQLTISSPTGSDIRVLCDGYVFGSSAGWRRQKIRTLSRNEYQDKAAKAKMSLLRGDLNRFNFTDKEAVDDETVKKVAAILGLSSD</sequence>
<reference evidence="1" key="1">
    <citation type="journal article" date="2021" name="ISME J.">
        <title>Genomic evolution of the class Acidithiobacillia: deep-branching Proteobacteria living in extreme acidic conditions.</title>
        <authorList>
            <person name="Moya-Beltran A."/>
            <person name="Beard S."/>
            <person name="Rojas-Villalobos C."/>
            <person name="Issotta F."/>
            <person name="Gallardo Y."/>
            <person name="Ulloa R."/>
            <person name="Giaveno A."/>
            <person name="Degli Esposti M."/>
            <person name="Johnson D.B."/>
            <person name="Quatrini R."/>
        </authorList>
    </citation>
    <scope>NUCLEOTIDE SEQUENCE</scope>
    <source>
        <strain evidence="1">DSM 583</strain>
    </source>
</reference>
<dbReference type="RefSeq" id="WP_215886341.1">
    <property type="nucleotide sequence ID" value="NZ_CP134225.1"/>
</dbReference>